<evidence type="ECO:0008006" key="3">
    <source>
        <dbReference type="Google" id="ProtNLM"/>
    </source>
</evidence>
<dbReference type="Proteomes" id="UP001458880">
    <property type="component" value="Unassembled WGS sequence"/>
</dbReference>
<dbReference type="EMBL" id="JASPKY010000331">
    <property type="protein sequence ID" value="KAK9708365.1"/>
    <property type="molecule type" value="Genomic_DNA"/>
</dbReference>
<protein>
    <recommendedName>
        <fullName evidence="3">Retrovirus-related Pol polyprotein from transposon TNT 1-94</fullName>
    </recommendedName>
</protein>
<reference evidence="1 2" key="1">
    <citation type="journal article" date="2024" name="BMC Genomics">
        <title>De novo assembly and annotation of Popillia japonica's genome with initial clues to its potential as an invasive pest.</title>
        <authorList>
            <person name="Cucini C."/>
            <person name="Boschi S."/>
            <person name="Funari R."/>
            <person name="Cardaioli E."/>
            <person name="Iannotti N."/>
            <person name="Marturano G."/>
            <person name="Paoli F."/>
            <person name="Bruttini M."/>
            <person name="Carapelli A."/>
            <person name="Frati F."/>
            <person name="Nardi F."/>
        </authorList>
    </citation>
    <scope>NUCLEOTIDE SEQUENCE [LARGE SCALE GENOMIC DNA]</scope>
    <source>
        <strain evidence="1">DMR45628</strain>
    </source>
</reference>
<accession>A0AAW1JVE5</accession>
<proteinExistence type="predicted"/>
<keyword evidence="2" id="KW-1185">Reference proteome</keyword>
<comment type="caution">
    <text evidence="1">The sequence shown here is derived from an EMBL/GenBank/DDBJ whole genome shotgun (WGS) entry which is preliminary data.</text>
</comment>
<name>A0AAW1JVE5_POPJA</name>
<dbReference type="AlphaFoldDB" id="A0AAW1JVE5"/>
<sequence>MLQQVKIFSADINMTFGLEKCKINGMERGKWKPVGDYVLEEKEHLQEQRKHQSFYQHWKIKDEIEKYEEKSAVAASIILSTLESSQAQQVINLDEAKDIWFKLKEIHEGKVSSRRIELRLQLSAIKKGSNESLDQFLARAQYIKDQLEQCGSHVENEEYIGLLLNGLPKEYNTIRIQMKVTGLEITMENSRTGLTAQEEELNLMEIGNQLRSPWRIHEQD</sequence>
<dbReference type="PANTHER" id="PTHR47481:SF31">
    <property type="entry name" value="OS01G0873500 PROTEIN"/>
    <property type="match status" value="1"/>
</dbReference>
<evidence type="ECO:0000313" key="1">
    <source>
        <dbReference type="EMBL" id="KAK9708365.1"/>
    </source>
</evidence>
<dbReference type="PANTHER" id="PTHR47481">
    <property type="match status" value="1"/>
</dbReference>
<gene>
    <name evidence="1" type="ORF">QE152_g27237</name>
</gene>
<evidence type="ECO:0000313" key="2">
    <source>
        <dbReference type="Proteomes" id="UP001458880"/>
    </source>
</evidence>
<dbReference type="Pfam" id="PF14223">
    <property type="entry name" value="Retrotran_gag_2"/>
    <property type="match status" value="1"/>
</dbReference>
<organism evidence="1 2">
    <name type="scientific">Popillia japonica</name>
    <name type="common">Japanese beetle</name>
    <dbReference type="NCBI Taxonomy" id="7064"/>
    <lineage>
        <taxon>Eukaryota</taxon>
        <taxon>Metazoa</taxon>
        <taxon>Ecdysozoa</taxon>
        <taxon>Arthropoda</taxon>
        <taxon>Hexapoda</taxon>
        <taxon>Insecta</taxon>
        <taxon>Pterygota</taxon>
        <taxon>Neoptera</taxon>
        <taxon>Endopterygota</taxon>
        <taxon>Coleoptera</taxon>
        <taxon>Polyphaga</taxon>
        <taxon>Scarabaeiformia</taxon>
        <taxon>Scarabaeidae</taxon>
        <taxon>Rutelinae</taxon>
        <taxon>Popillia</taxon>
    </lineage>
</organism>